<dbReference type="EMBL" id="RBNJ01012813">
    <property type="protein sequence ID" value="RUS25493.1"/>
    <property type="molecule type" value="Genomic_DNA"/>
</dbReference>
<comment type="caution">
    <text evidence="2">The sequence shown here is derived from an EMBL/GenBank/DDBJ whole genome shotgun (WGS) entry which is preliminary data.</text>
</comment>
<evidence type="ECO:0000313" key="3">
    <source>
        <dbReference type="Proteomes" id="UP000274822"/>
    </source>
</evidence>
<feature type="region of interest" description="Disordered" evidence="1">
    <location>
        <begin position="184"/>
        <end position="225"/>
    </location>
</feature>
<dbReference type="AlphaFoldDB" id="A0A433Q6S8"/>
<organism evidence="2 3">
    <name type="scientific">Jimgerdemannia flammicorona</name>
    <dbReference type="NCBI Taxonomy" id="994334"/>
    <lineage>
        <taxon>Eukaryota</taxon>
        <taxon>Fungi</taxon>
        <taxon>Fungi incertae sedis</taxon>
        <taxon>Mucoromycota</taxon>
        <taxon>Mucoromycotina</taxon>
        <taxon>Endogonomycetes</taxon>
        <taxon>Endogonales</taxon>
        <taxon>Endogonaceae</taxon>
        <taxon>Jimgerdemannia</taxon>
    </lineage>
</organism>
<feature type="region of interest" description="Disordered" evidence="1">
    <location>
        <begin position="58"/>
        <end position="91"/>
    </location>
</feature>
<reference evidence="2 3" key="1">
    <citation type="journal article" date="2018" name="New Phytol.">
        <title>Phylogenomics of Endogonaceae and evolution of mycorrhizas within Mucoromycota.</title>
        <authorList>
            <person name="Chang Y."/>
            <person name="Desiro A."/>
            <person name="Na H."/>
            <person name="Sandor L."/>
            <person name="Lipzen A."/>
            <person name="Clum A."/>
            <person name="Barry K."/>
            <person name="Grigoriev I.V."/>
            <person name="Martin F.M."/>
            <person name="Stajich J.E."/>
            <person name="Smith M.E."/>
            <person name="Bonito G."/>
            <person name="Spatafora J.W."/>
        </authorList>
    </citation>
    <scope>NUCLEOTIDE SEQUENCE [LARGE SCALE GENOMIC DNA]</scope>
    <source>
        <strain evidence="2 3">AD002</strain>
    </source>
</reference>
<sequence>ASGCSTFWWTRALRRSSEVPYPSGSPLRPFLSRGQDRSPPSSKVLSLSLIQVLARRLQAGKRRKTRRGNKGSSNRRTTAERGEMHDDNRRGGRIKLRRGMHLQIHAIHALNIGLVLNSSNSKSRQLQNPPAEHKTVEEVTSVLGGGLEEVEPTGGKSTYFLIVMKNVHAERKAKEEVGPAFREVETRGGTQEKEGQGEVGPWPSSFQGGFGRRVESKGKEAQGRGRCRYEMELEEEDLRRGKSQARRPSAFRCGIVEEALPKWNRQAKKDLSPEEFFDEDKPKGKKGKAKKGVNPESCMKRRSRREKRARTRRASARRRCMKWRNHRETGKAKKGVGTLRSKEGLNEEEEPKERNSDGKPSPTIRSLPDYVPDIVDAIPFSYPPFPIIPPSHRPQTSHPQSRINTIAESVRSYPNATNHVHPKAMFKVFQPHRRTAKRRFTTHTICSRPRRSPAPEYFQTY</sequence>
<name>A0A433Q6S8_9FUNG</name>
<evidence type="ECO:0000256" key="1">
    <source>
        <dbReference type="SAM" id="MobiDB-lite"/>
    </source>
</evidence>
<feature type="compositionally biased region" description="Basic residues" evidence="1">
    <location>
        <begin position="300"/>
        <end position="325"/>
    </location>
</feature>
<protein>
    <submittedName>
        <fullName evidence="2">Uncharacterized protein</fullName>
    </submittedName>
</protein>
<feature type="compositionally biased region" description="Basic and acidic residues" evidence="1">
    <location>
        <begin position="212"/>
        <end position="225"/>
    </location>
</feature>
<proteinExistence type="predicted"/>
<feature type="compositionally biased region" description="Basic and acidic residues" evidence="1">
    <location>
        <begin position="184"/>
        <end position="196"/>
    </location>
</feature>
<feature type="compositionally biased region" description="Basic residues" evidence="1">
    <location>
        <begin position="58"/>
        <end position="69"/>
    </location>
</feature>
<feature type="region of interest" description="Disordered" evidence="1">
    <location>
        <begin position="18"/>
        <end position="43"/>
    </location>
</feature>
<dbReference type="Proteomes" id="UP000274822">
    <property type="component" value="Unassembled WGS sequence"/>
</dbReference>
<feature type="compositionally biased region" description="Basic and acidic residues" evidence="1">
    <location>
        <begin position="77"/>
        <end position="90"/>
    </location>
</feature>
<feature type="non-terminal residue" evidence="2">
    <location>
        <position position="1"/>
    </location>
</feature>
<feature type="compositionally biased region" description="Basic and acidic residues" evidence="1">
    <location>
        <begin position="340"/>
        <end position="357"/>
    </location>
</feature>
<feature type="region of interest" description="Disordered" evidence="1">
    <location>
        <begin position="271"/>
        <end position="367"/>
    </location>
</feature>
<keyword evidence="3" id="KW-1185">Reference proteome</keyword>
<gene>
    <name evidence="2" type="ORF">BC938DRAFT_472071</name>
</gene>
<evidence type="ECO:0000313" key="2">
    <source>
        <dbReference type="EMBL" id="RUS25493.1"/>
    </source>
</evidence>
<accession>A0A433Q6S8</accession>